<protein>
    <submittedName>
        <fullName evidence="2">Uncharacterized protein</fullName>
    </submittedName>
</protein>
<keyword evidence="3" id="KW-1185">Reference proteome</keyword>
<keyword evidence="1" id="KW-0472">Membrane</keyword>
<evidence type="ECO:0000256" key="1">
    <source>
        <dbReference type="SAM" id="Phobius"/>
    </source>
</evidence>
<feature type="transmembrane region" description="Helical" evidence="1">
    <location>
        <begin position="6"/>
        <end position="23"/>
    </location>
</feature>
<reference evidence="3" key="1">
    <citation type="submission" date="2019-10" db="EMBL/GenBank/DDBJ databases">
        <title>Lacipirellula parvula gen. nov., sp. nov., representing a lineage of planctomycetes widespread in freshwater anoxic habitats, and description of the family Lacipirellulaceae.</title>
        <authorList>
            <person name="Dedysh S.N."/>
            <person name="Kulichevskaya I.S."/>
            <person name="Beletsky A.V."/>
            <person name="Rakitin A.L."/>
            <person name="Mardanov A.V."/>
            <person name="Ivanova A.A."/>
            <person name="Saltykova V.X."/>
            <person name="Rijpstra W.I.C."/>
            <person name="Sinninghe Damste J.S."/>
            <person name="Ravin N.V."/>
        </authorList>
    </citation>
    <scope>NUCLEOTIDE SEQUENCE [LARGE SCALE GENOMIC DNA]</scope>
    <source>
        <strain evidence="3">PX69</strain>
    </source>
</reference>
<dbReference type="Proteomes" id="UP000326837">
    <property type="component" value="Chromosome"/>
</dbReference>
<accession>A0A5K7XRB1</accession>
<feature type="transmembrane region" description="Helical" evidence="1">
    <location>
        <begin position="132"/>
        <end position="149"/>
    </location>
</feature>
<feature type="transmembrane region" description="Helical" evidence="1">
    <location>
        <begin position="92"/>
        <end position="112"/>
    </location>
</feature>
<dbReference type="KEGG" id="lpav:PLANPX_6041"/>
<organism evidence="2 3">
    <name type="scientific">Lacipirellula parvula</name>
    <dbReference type="NCBI Taxonomy" id="2650471"/>
    <lineage>
        <taxon>Bacteria</taxon>
        <taxon>Pseudomonadati</taxon>
        <taxon>Planctomycetota</taxon>
        <taxon>Planctomycetia</taxon>
        <taxon>Pirellulales</taxon>
        <taxon>Lacipirellulaceae</taxon>
        <taxon>Lacipirellula</taxon>
    </lineage>
</organism>
<dbReference type="AlphaFoldDB" id="A0A5K7XRB1"/>
<evidence type="ECO:0000313" key="3">
    <source>
        <dbReference type="Proteomes" id="UP000326837"/>
    </source>
</evidence>
<evidence type="ECO:0000313" key="2">
    <source>
        <dbReference type="EMBL" id="BBO36429.1"/>
    </source>
</evidence>
<feature type="transmembrane region" description="Helical" evidence="1">
    <location>
        <begin position="35"/>
        <end position="56"/>
    </location>
</feature>
<dbReference type="RefSeq" id="WP_152101603.1">
    <property type="nucleotide sequence ID" value="NZ_AP021861.1"/>
</dbReference>
<keyword evidence="1" id="KW-1133">Transmembrane helix</keyword>
<dbReference type="EMBL" id="AP021861">
    <property type="protein sequence ID" value="BBO36429.1"/>
    <property type="molecule type" value="Genomic_DNA"/>
</dbReference>
<feature type="transmembrane region" description="Helical" evidence="1">
    <location>
        <begin position="62"/>
        <end position="80"/>
    </location>
</feature>
<name>A0A5K7XRB1_9BACT</name>
<keyword evidence="1" id="KW-0812">Transmembrane</keyword>
<gene>
    <name evidence="2" type="ORF">PLANPX_6041</name>
</gene>
<proteinExistence type="predicted"/>
<sequence length="157" mass="17161">MDAVLIIHVIISLLGIVSGYIVIGGMLQAQRLPRWTAFFLVTTVLTSATGFLFPFVKLLPSHILAVLSLIILPISIYALYGKKLVGRWRATYVITAIVAQYLNVFVLIFQAFQKLPPLHALAPTQSEPPFAVAQGVNLLAFIALGYLATKKFHPTAS</sequence>